<comment type="caution">
    <text evidence="1">The sequence shown here is derived from an EMBL/GenBank/DDBJ whole genome shotgun (WGS) entry which is preliminary data.</text>
</comment>
<evidence type="ECO:0000313" key="1">
    <source>
        <dbReference type="EMBL" id="KAF7168732.1"/>
    </source>
</evidence>
<reference evidence="1" key="1">
    <citation type="submission" date="2020-06" db="EMBL/GenBank/DDBJ databases">
        <title>Draft genome sequences of strains closely related to Aspergillus parafelis and Aspergillus hiratsukae.</title>
        <authorList>
            <person name="Dos Santos R.A.C."/>
            <person name="Rivero-Menendez O."/>
            <person name="Steenwyk J.L."/>
            <person name="Mead M.E."/>
            <person name="Goldman G.H."/>
            <person name="Alastruey-Izquierdo A."/>
            <person name="Rokas A."/>
        </authorList>
    </citation>
    <scope>NUCLEOTIDE SEQUENCE</scope>
    <source>
        <strain evidence="1">CNM-CM5623</strain>
    </source>
</reference>
<dbReference type="OrthoDB" id="4428833at2759"/>
<protein>
    <submittedName>
        <fullName evidence="1">Uncharacterized protein</fullName>
    </submittedName>
</protein>
<gene>
    <name evidence="1" type="ORF">CNMCM5623_001638</name>
</gene>
<name>A0A8H6UVS2_9EURO</name>
<organism evidence="1 2">
    <name type="scientific">Aspergillus felis</name>
    <dbReference type="NCBI Taxonomy" id="1287682"/>
    <lineage>
        <taxon>Eukaryota</taxon>
        <taxon>Fungi</taxon>
        <taxon>Dikarya</taxon>
        <taxon>Ascomycota</taxon>
        <taxon>Pezizomycotina</taxon>
        <taxon>Eurotiomycetes</taxon>
        <taxon>Eurotiomycetidae</taxon>
        <taxon>Eurotiales</taxon>
        <taxon>Aspergillaceae</taxon>
        <taxon>Aspergillus</taxon>
        <taxon>Aspergillus subgen. Fumigati</taxon>
    </lineage>
</organism>
<proteinExistence type="predicted"/>
<dbReference type="EMBL" id="JACBAE010001258">
    <property type="protein sequence ID" value="KAF7168732.1"/>
    <property type="molecule type" value="Genomic_DNA"/>
</dbReference>
<dbReference type="AlphaFoldDB" id="A0A8H6UVS2"/>
<evidence type="ECO:0000313" key="2">
    <source>
        <dbReference type="Proteomes" id="UP000654922"/>
    </source>
</evidence>
<sequence length="535" mass="58796">MEDIGELAVELVGEALSSGDPLSAAVKLLVRGGVKITQLYLNHQACQQFLEEIQTLFVRLTKLGYLTPLVPASQEEAKTAQVGWIMTPAGVERLFFTAYTDISCARDRFGLSAGRLKSFGLQEPIIINLNSPSKGAAIRERLGATWPAEYREWMLQRINPFQFMPTLAKNILGRYALSMVRKSLRSPAHHDLLLARILGLAQFCGLGEVSLSDLIELMAHACYYERVARRYIAAMLGVHYTVFTGYALADSFNGQLLGSLENPFENFAELAANFYHSLVQIGVVEYGKPRLNRAEDMPNVKFKIDRGAGPKHGEPIYMISGWAEALLRRPRNHPHVRSVAKDFTIGLTKDVGKSFVPSPLLRKMGNLGRNVLKQDVHGNNCYYAAELETVAVSVKRTPGGQLVGKVSQFGDFRPIPFGGQGVFGVQCGCNQADPKKIIQGSSLNGCPLASMYKYRVDEKLHIGYDETVYHWTAGDLPMILFWADGHVTGTYIQVAGECVYCATSRAFGTGCNLIIAGGCARDLEEGDADYLKAAA</sequence>
<accession>A0A8H6UVS2</accession>
<dbReference type="Proteomes" id="UP000654922">
    <property type="component" value="Unassembled WGS sequence"/>
</dbReference>